<dbReference type="GO" id="GO:0046872">
    <property type="term" value="F:metal ion binding"/>
    <property type="evidence" value="ECO:0007669"/>
    <property type="project" value="UniProtKB-KW"/>
</dbReference>
<dbReference type="GO" id="GO:0003729">
    <property type="term" value="F:mRNA binding"/>
    <property type="evidence" value="ECO:0007669"/>
    <property type="project" value="TreeGrafter"/>
</dbReference>
<dbReference type="InterPro" id="IPR045862">
    <property type="entry name" value="Trf4-like"/>
</dbReference>
<evidence type="ECO:0000313" key="5">
    <source>
        <dbReference type="Proteomes" id="UP000681720"/>
    </source>
</evidence>
<evidence type="ECO:0000259" key="3">
    <source>
        <dbReference type="Pfam" id="PF03828"/>
    </source>
</evidence>
<accession>A0A8S3K447</accession>
<dbReference type="PANTHER" id="PTHR23092:SF15">
    <property type="entry name" value="INACTIVE NON-CANONICAL POLY(A) RNA POLYMERASE PROTEIN TRF4-2-RELATED"/>
    <property type="match status" value="1"/>
</dbReference>
<feature type="non-terminal residue" evidence="4">
    <location>
        <position position="1"/>
    </location>
</feature>
<dbReference type="GO" id="GO:0043634">
    <property type="term" value="P:polyadenylation-dependent ncRNA catabolic process"/>
    <property type="evidence" value="ECO:0007669"/>
    <property type="project" value="TreeGrafter"/>
</dbReference>
<name>A0A8S3K447_9BILA</name>
<dbReference type="GO" id="GO:0005730">
    <property type="term" value="C:nucleolus"/>
    <property type="evidence" value="ECO:0007669"/>
    <property type="project" value="TreeGrafter"/>
</dbReference>
<dbReference type="Pfam" id="PF03828">
    <property type="entry name" value="PAP_assoc"/>
    <property type="match status" value="1"/>
</dbReference>
<dbReference type="Proteomes" id="UP000681720">
    <property type="component" value="Unassembled WGS sequence"/>
</dbReference>
<organism evidence="4 5">
    <name type="scientific">Rotaria magnacalcarata</name>
    <dbReference type="NCBI Taxonomy" id="392030"/>
    <lineage>
        <taxon>Eukaryota</taxon>
        <taxon>Metazoa</taxon>
        <taxon>Spiralia</taxon>
        <taxon>Gnathifera</taxon>
        <taxon>Rotifera</taxon>
        <taxon>Eurotatoria</taxon>
        <taxon>Bdelloidea</taxon>
        <taxon>Philodinida</taxon>
        <taxon>Philodinidae</taxon>
        <taxon>Rotaria</taxon>
    </lineage>
</organism>
<dbReference type="GO" id="GO:0031123">
    <property type="term" value="P:RNA 3'-end processing"/>
    <property type="evidence" value="ECO:0007669"/>
    <property type="project" value="TreeGrafter"/>
</dbReference>
<gene>
    <name evidence="4" type="ORF">GIL414_LOCUS85560</name>
</gene>
<dbReference type="SUPFAM" id="SSF81631">
    <property type="entry name" value="PAP/OAS1 substrate-binding domain"/>
    <property type="match status" value="1"/>
</dbReference>
<dbReference type="GO" id="GO:0031499">
    <property type="term" value="C:TRAMP complex"/>
    <property type="evidence" value="ECO:0007669"/>
    <property type="project" value="TreeGrafter"/>
</dbReference>
<dbReference type="GO" id="GO:1990817">
    <property type="term" value="F:poly(A) RNA polymerase activity"/>
    <property type="evidence" value="ECO:0007669"/>
    <property type="project" value="InterPro"/>
</dbReference>
<dbReference type="PANTHER" id="PTHR23092">
    <property type="entry name" value="POLY(A) RNA POLYMERASE"/>
    <property type="match status" value="1"/>
</dbReference>
<comment type="caution">
    <text evidence="4">The sequence shown here is derived from an EMBL/GenBank/DDBJ whole genome shotgun (WGS) entry which is preliminary data.</text>
</comment>
<dbReference type="Gene3D" id="1.10.1410.10">
    <property type="match status" value="1"/>
</dbReference>
<sequence>MLISFLELYGVYFNYAKLGIRVQTPNQSDRSAGFIDKEELFKNFCCGHRTISNLCIVDPFNDKNDISKASWLTPKLNSAFREAFDKLLQSVSDQNTTLKNAPSILSKILTVSESTLIYRKRLRSIYCDHQDEQRPVR</sequence>
<evidence type="ECO:0000256" key="1">
    <source>
        <dbReference type="ARBA" id="ARBA00022723"/>
    </source>
</evidence>
<proteinExistence type="predicted"/>
<feature type="domain" description="PAP-associated" evidence="3">
    <location>
        <begin position="2"/>
        <end position="64"/>
    </location>
</feature>
<evidence type="ECO:0000313" key="4">
    <source>
        <dbReference type="EMBL" id="CAF5223394.1"/>
    </source>
</evidence>
<keyword evidence="2" id="KW-0460">Magnesium</keyword>
<dbReference type="AlphaFoldDB" id="A0A8S3K447"/>
<evidence type="ECO:0000256" key="2">
    <source>
        <dbReference type="ARBA" id="ARBA00022842"/>
    </source>
</evidence>
<protein>
    <recommendedName>
        <fullName evidence="3">PAP-associated domain-containing protein</fullName>
    </recommendedName>
</protein>
<dbReference type="InterPro" id="IPR002058">
    <property type="entry name" value="PAP_assoc"/>
</dbReference>
<keyword evidence="1" id="KW-0479">Metal-binding</keyword>
<reference evidence="4" key="1">
    <citation type="submission" date="2021-02" db="EMBL/GenBank/DDBJ databases">
        <authorList>
            <person name="Nowell W R."/>
        </authorList>
    </citation>
    <scope>NUCLEOTIDE SEQUENCE</scope>
</reference>
<dbReference type="EMBL" id="CAJOBJ010370957">
    <property type="protein sequence ID" value="CAF5223394.1"/>
    <property type="molecule type" value="Genomic_DNA"/>
</dbReference>